<dbReference type="AlphaFoldDB" id="A0A2N7TQH1"/>
<dbReference type="Pfam" id="PF00892">
    <property type="entry name" value="EamA"/>
    <property type="match status" value="2"/>
</dbReference>
<feature type="transmembrane region" description="Helical" evidence="1">
    <location>
        <begin position="104"/>
        <end position="124"/>
    </location>
</feature>
<dbReference type="InterPro" id="IPR037185">
    <property type="entry name" value="EmrE-like"/>
</dbReference>
<comment type="caution">
    <text evidence="3">The sequence shown here is derived from an EMBL/GenBank/DDBJ whole genome shotgun (WGS) entry which is preliminary data.</text>
</comment>
<feature type="transmembrane region" description="Helical" evidence="1">
    <location>
        <begin position="49"/>
        <end position="69"/>
    </location>
</feature>
<dbReference type="InterPro" id="IPR000620">
    <property type="entry name" value="EamA_dom"/>
</dbReference>
<feature type="transmembrane region" description="Helical" evidence="1">
    <location>
        <begin position="279"/>
        <end position="297"/>
    </location>
</feature>
<accession>A0A2N7TQH1</accession>
<reference evidence="3 4" key="1">
    <citation type="submission" date="2018-01" db="EMBL/GenBank/DDBJ databases">
        <title>Halomonas endophytica sp. nov., isolated from storage liquid in the stems of Populus euphratica.</title>
        <authorList>
            <person name="Chen C."/>
        </authorList>
    </citation>
    <scope>NUCLEOTIDE SEQUENCE [LARGE SCALE GENOMIC DNA]</scope>
    <source>
        <strain evidence="3 4">DSM 26881</strain>
    </source>
</reference>
<evidence type="ECO:0000259" key="2">
    <source>
        <dbReference type="Pfam" id="PF00892"/>
    </source>
</evidence>
<gene>
    <name evidence="3" type="ORF">C1H66_06655</name>
</gene>
<dbReference type="SUPFAM" id="SSF103481">
    <property type="entry name" value="Multidrug resistance efflux transporter EmrE"/>
    <property type="match status" value="2"/>
</dbReference>
<name>A0A2N7TQH1_9GAMM</name>
<dbReference type="RefSeq" id="WP_102627119.1">
    <property type="nucleotide sequence ID" value="NZ_PDOH01000018.1"/>
</dbReference>
<feature type="domain" description="EamA" evidence="2">
    <location>
        <begin position="18"/>
        <end position="148"/>
    </location>
</feature>
<feature type="transmembrane region" description="Helical" evidence="1">
    <location>
        <begin position="253"/>
        <end position="273"/>
    </location>
</feature>
<keyword evidence="4" id="KW-1185">Reference proteome</keyword>
<feature type="transmembrane region" description="Helical" evidence="1">
    <location>
        <begin position="225"/>
        <end position="246"/>
    </location>
</feature>
<feature type="transmembrane region" description="Helical" evidence="1">
    <location>
        <begin position="154"/>
        <end position="173"/>
    </location>
</feature>
<dbReference type="PANTHER" id="PTHR22911">
    <property type="entry name" value="ACYL-MALONYL CONDENSING ENZYME-RELATED"/>
    <property type="match status" value="1"/>
</dbReference>
<sequence>MSATGNPMKARLRSDVEIGMLLMAFAMLLVPGIDAIAKLLSGTVSPAQIAWGRFVFQTLLLLPVILLTGRPVRSARLGVHACRGALIATAIVLLFWALRYLPIANAIAIFFVEPLILTLFSALFLRESVGARRLVAVAVGLLGAMIVIRPSWEAFGWAAVLPLGTAICFAGYLTLTRQVAGNEDVLTIQLWAGIFAALVLSAVLMMGGATGVEVIAPAWPTAWELGMLGALGLIATVGHVLIALALRHASASILAPFQYLEIFSATVLGFVLFGDFPDAVTWLGTSIIVASGLYVFLRERRLARDSVRGIEAP</sequence>
<protein>
    <submittedName>
        <fullName evidence="3">EamA/RhaT family transporter</fullName>
    </submittedName>
</protein>
<evidence type="ECO:0000313" key="3">
    <source>
        <dbReference type="EMBL" id="PMR70425.1"/>
    </source>
</evidence>
<feature type="domain" description="EamA" evidence="2">
    <location>
        <begin position="157"/>
        <end position="293"/>
    </location>
</feature>
<dbReference type="OrthoDB" id="148351at2"/>
<keyword evidence="1" id="KW-0812">Transmembrane</keyword>
<proteinExistence type="predicted"/>
<evidence type="ECO:0000313" key="4">
    <source>
        <dbReference type="Proteomes" id="UP000235346"/>
    </source>
</evidence>
<feature type="transmembrane region" description="Helical" evidence="1">
    <location>
        <begin position="185"/>
        <end position="205"/>
    </location>
</feature>
<keyword evidence="1" id="KW-1133">Transmembrane helix</keyword>
<dbReference type="EMBL" id="PNRE01000031">
    <property type="protein sequence ID" value="PMR70425.1"/>
    <property type="molecule type" value="Genomic_DNA"/>
</dbReference>
<feature type="transmembrane region" description="Helical" evidence="1">
    <location>
        <begin position="81"/>
        <end position="98"/>
    </location>
</feature>
<keyword evidence="1" id="KW-0472">Membrane</keyword>
<dbReference type="Gene3D" id="1.10.3730.20">
    <property type="match status" value="1"/>
</dbReference>
<evidence type="ECO:0000256" key="1">
    <source>
        <dbReference type="SAM" id="Phobius"/>
    </source>
</evidence>
<dbReference type="PANTHER" id="PTHR22911:SF103">
    <property type="entry name" value="BLR2811 PROTEIN"/>
    <property type="match status" value="1"/>
</dbReference>
<dbReference type="Proteomes" id="UP000235346">
    <property type="component" value="Unassembled WGS sequence"/>
</dbReference>
<feature type="transmembrane region" description="Helical" evidence="1">
    <location>
        <begin position="18"/>
        <end position="37"/>
    </location>
</feature>
<dbReference type="GO" id="GO:0016020">
    <property type="term" value="C:membrane"/>
    <property type="evidence" value="ECO:0007669"/>
    <property type="project" value="InterPro"/>
</dbReference>
<organism evidence="3 4">
    <name type="scientific">Halomonas heilongjiangensis</name>
    <dbReference type="NCBI Taxonomy" id="1387883"/>
    <lineage>
        <taxon>Bacteria</taxon>
        <taxon>Pseudomonadati</taxon>
        <taxon>Pseudomonadota</taxon>
        <taxon>Gammaproteobacteria</taxon>
        <taxon>Oceanospirillales</taxon>
        <taxon>Halomonadaceae</taxon>
        <taxon>Halomonas</taxon>
    </lineage>
</organism>
<feature type="transmembrane region" description="Helical" evidence="1">
    <location>
        <begin position="131"/>
        <end position="148"/>
    </location>
</feature>